<evidence type="ECO:0000313" key="10">
    <source>
        <dbReference type="Proteomes" id="UP000549394"/>
    </source>
</evidence>
<feature type="transmembrane region" description="Helical" evidence="8">
    <location>
        <begin position="91"/>
        <end position="108"/>
    </location>
</feature>
<comment type="subcellular location">
    <subcellularLocation>
        <location evidence="1">Membrane</location>
        <topology evidence="1">Multi-pass membrane protein</topology>
    </subcellularLocation>
</comment>
<dbReference type="Pfam" id="PF05875">
    <property type="entry name" value="Ceramidase"/>
    <property type="match status" value="1"/>
</dbReference>
<comment type="caution">
    <text evidence="8">Lacks conserved residue(s) required for the propagation of feature annotation.</text>
</comment>
<evidence type="ECO:0000256" key="5">
    <source>
        <dbReference type="ARBA" id="ARBA00022989"/>
    </source>
</evidence>
<dbReference type="OrthoDB" id="187171at2759"/>
<protein>
    <recommendedName>
        <fullName evidence="8">Alkaline ceramidase</fullName>
        <ecNumber evidence="8">3.5.1.-</ecNumber>
    </recommendedName>
</protein>
<evidence type="ECO:0000256" key="4">
    <source>
        <dbReference type="ARBA" id="ARBA00022801"/>
    </source>
</evidence>
<comment type="caution">
    <text evidence="9">The sequence shown here is derived from an EMBL/GenBank/DDBJ whole genome shotgun (WGS) entry which is preliminary data.</text>
</comment>
<dbReference type="Proteomes" id="UP000549394">
    <property type="component" value="Unassembled WGS sequence"/>
</dbReference>
<sequence>MTSGVYVVWLLLAVVGIGSVYFHATLSLAGQLLDEIAILWVLIAAAALWWPREFMPWPCKNMKKTHFRNFLGAAGVKISILAFAYPAINAFVLLAVAIPVTVVLVLQLKK</sequence>
<evidence type="ECO:0000256" key="1">
    <source>
        <dbReference type="ARBA" id="ARBA00004141"/>
    </source>
</evidence>
<keyword evidence="3 8" id="KW-0812">Transmembrane</keyword>
<evidence type="ECO:0000313" key="9">
    <source>
        <dbReference type="EMBL" id="CAD5125296.1"/>
    </source>
</evidence>
<dbReference type="GO" id="GO:0046512">
    <property type="term" value="P:sphingosine biosynthetic process"/>
    <property type="evidence" value="ECO:0007669"/>
    <property type="project" value="TreeGrafter"/>
</dbReference>
<dbReference type="GO" id="GO:0046872">
    <property type="term" value="F:metal ion binding"/>
    <property type="evidence" value="ECO:0007669"/>
    <property type="project" value="UniProtKB-KW"/>
</dbReference>
<evidence type="ECO:0000256" key="2">
    <source>
        <dbReference type="ARBA" id="ARBA00009780"/>
    </source>
</evidence>
<dbReference type="EMBL" id="CAJFCJ010000025">
    <property type="protein sequence ID" value="CAD5125296.1"/>
    <property type="molecule type" value="Genomic_DNA"/>
</dbReference>
<dbReference type="GO" id="GO:0016020">
    <property type="term" value="C:membrane"/>
    <property type="evidence" value="ECO:0007669"/>
    <property type="project" value="UniProtKB-SubCell"/>
</dbReference>
<evidence type="ECO:0000256" key="6">
    <source>
        <dbReference type="ARBA" id="ARBA00023136"/>
    </source>
</evidence>
<dbReference type="AlphaFoldDB" id="A0A7I8WB06"/>
<dbReference type="PANTHER" id="PTHR46139">
    <property type="entry name" value="ALKALINE CERAMIDASE"/>
    <property type="match status" value="1"/>
</dbReference>
<keyword evidence="7" id="KW-0862">Zinc</keyword>
<dbReference type="EC" id="3.5.1.-" evidence="8"/>
<evidence type="ECO:0000256" key="8">
    <source>
        <dbReference type="RuleBase" id="RU364079"/>
    </source>
</evidence>
<accession>A0A7I8WB06</accession>
<reference evidence="9 10" key="1">
    <citation type="submission" date="2020-08" db="EMBL/GenBank/DDBJ databases">
        <authorList>
            <person name="Hejnol A."/>
        </authorList>
    </citation>
    <scope>NUCLEOTIDE SEQUENCE [LARGE SCALE GENOMIC DNA]</scope>
</reference>
<feature type="transmembrane region" description="Helical" evidence="8">
    <location>
        <begin position="36"/>
        <end position="55"/>
    </location>
</feature>
<comment type="function">
    <text evidence="8">Hydrolyzes the sphingolipid ceramide into sphingosine and free fatty acid.</text>
</comment>
<keyword evidence="5 8" id="KW-1133">Transmembrane helix</keyword>
<comment type="cofactor">
    <cofactor evidence="7">
        <name>Zn(2+)</name>
        <dbReference type="ChEBI" id="CHEBI:29105"/>
    </cofactor>
</comment>
<dbReference type="InterPro" id="IPR008901">
    <property type="entry name" value="ACER"/>
</dbReference>
<dbReference type="PANTHER" id="PTHR46139:SF3">
    <property type="entry name" value="ALKALINE CERAMIDASE"/>
    <property type="match status" value="1"/>
</dbReference>
<keyword evidence="8" id="KW-0443">Lipid metabolism</keyword>
<keyword evidence="7" id="KW-0479">Metal-binding</keyword>
<evidence type="ECO:0000256" key="7">
    <source>
        <dbReference type="PIRSR" id="PIRSR608901-2"/>
    </source>
</evidence>
<proteinExistence type="inferred from homology"/>
<feature type="transmembrane region" description="Helical" evidence="8">
    <location>
        <begin position="67"/>
        <end position="85"/>
    </location>
</feature>
<organism evidence="9 10">
    <name type="scientific">Dimorphilus gyrociliatus</name>
    <dbReference type="NCBI Taxonomy" id="2664684"/>
    <lineage>
        <taxon>Eukaryota</taxon>
        <taxon>Metazoa</taxon>
        <taxon>Spiralia</taxon>
        <taxon>Lophotrochozoa</taxon>
        <taxon>Annelida</taxon>
        <taxon>Polychaeta</taxon>
        <taxon>Polychaeta incertae sedis</taxon>
        <taxon>Dinophilidae</taxon>
        <taxon>Dimorphilus</taxon>
    </lineage>
</organism>
<name>A0A7I8WB06_9ANNE</name>
<dbReference type="GO" id="GO:0016811">
    <property type="term" value="F:hydrolase activity, acting on carbon-nitrogen (but not peptide) bonds, in linear amides"/>
    <property type="evidence" value="ECO:0007669"/>
    <property type="project" value="InterPro"/>
</dbReference>
<feature type="binding site" evidence="7">
    <location>
        <position position="23"/>
    </location>
    <ligand>
        <name>Zn(2+)</name>
        <dbReference type="ChEBI" id="CHEBI:29105"/>
        <note>catalytic</note>
    </ligand>
</feature>
<dbReference type="GO" id="GO:0046514">
    <property type="term" value="P:ceramide catabolic process"/>
    <property type="evidence" value="ECO:0007669"/>
    <property type="project" value="TreeGrafter"/>
</dbReference>
<keyword evidence="10" id="KW-1185">Reference proteome</keyword>
<gene>
    <name evidence="9" type="ORF">DGYR_LOCUS12691</name>
</gene>
<keyword evidence="4 8" id="KW-0378">Hydrolase</keyword>
<evidence type="ECO:0000256" key="3">
    <source>
        <dbReference type="ARBA" id="ARBA00022692"/>
    </source>
</evidence>
<comment type="similarity">
    <text evidence="2 8">Belongs to the alkaline ceramidase family.</text>
</comment>
<feature type="transmembrane region" description="Helical" evidence="8">
    <location>
        <begin position="7"/>
        <end position="24"/>
    </location>
</feature>
<keyword evidence="6 8" id="KW-0472">Membrane</keyword>